<evidence type="ECO:0000256" key="1">
    <source>
        <dbReference type="ARBA" id="ARBA00004370"/>
    </source>
</evidence>
<comment type="subcellular location">
    <subcellularLocation>
        <location evidence="1">Membrane</location>
    </subcellularLocation>
</comment>
<keyword evidence="2 6" id="KW-0812">Transmembrane</keyword>
<feature type="chain" id="PRO_5037041425" description="TMEM205-like domain-containing protein" evidence="7">
    <location>
        <begin position="22"/>
        <end position="476"/>
    </location>
</feature>
<evidence type="ECO:0000256" key="7">
    <source>
        <dbReference type="SAM" id="SignalP"/>
    </source>
</evidence>
<organism evidence="9 10">
    <name type="scientific">Ziziphus jujuba var. spinosa</name>
    <dbReference type="NCBI Taxonomy" id="714518"/>
    <lineage>
        <taxon>Eukaryota</taxon>
        <taxon>Viridiplantae</taxon>
        <taxon>Streptophyta</taxon>
        <taxon>Embryophyta</taxon>
        <taxon>Tracheophyta</taxon>
        <taxon>Spermatophyta</taxon>
        <taxon>Magnoliopsida</taxon>
        <taxon>eudicotyledons</taxon>
        <taxon>Gunneridae</taxon>
        <taxon>Pentapetalae</taxon>
        <taxon>rosids</taxon>
        <taxon>fabids</taxon>
        <taxon>Rosales</taxon>
        <taxon>Rhamnaceae</taxon>
        <taxon>Paliureae</taxon>
        <taxon>Ziziphus</taxon>
    </lineage>
</organism>
<dbReference type="PANTHER" id="PTHR47652:SF3">
    <property type="entry name" value="MITOCHONDRIAL IMPORT INNER MEMBRANE TRANSLOCASE SUBUNIT TIM44"/>
    <property type="match status" value="1"/>
</dbReference>
<feature type="transmembrane region" description="Helical" evidence="6">
    <location>
        <begin position="446"/>
        <end position="467"/>
    </location>
</feature>
<evidence type="ECO:0000256" key="5">
    <source>
        <dbReference type="SAM" id="MobiDB-lite"/>
    </source>
</evidence>
<dbReference type="Proteomes" id="UP000813462">
    <property type="component" value="Unassembled WGS sequence"/>
</dbReference>
<keyword evidence="4 6" id="KW-0472">Membrane</keyword>
<keyword evidence="3 6" id="KW-1133">Transmembrane helix</keyword>
<dbReference type="OrthoDB" id="1641132at2759"/>
<feature type="domain" description="TMEM205-like" evidence="8">
    <location>
        <begin position="275"/>
        <end position="375"/>
    </location>
</feature>
<feature type="compositionally biased region" description="Polar residues" evidence="5">
    <location>
        <begin position="408"/>
        <end position="424"/>
    </location>
</feature>
<sequence>MMNLVSLCLVLTSLFAAGVWSPSPPLSEKKKNQEEVIVKNGHRVVVVEYDDQKQHPNTKISISPDHDGDGISDTYQKFSTETMDALGNAKDKIKEASSSSSVVPNLGRYEDGKSPKELICDAYGKCKHKIATAMEKTKDAVSEKTHEAYDKAKERVSHKAHDVGEAVEEAYDKAKETVSDKAQRIEHRAKESAEKAKETMKAAKDVGKTIANDMVHNVSEQVGEATHNITEHAGAKVRDGAEKIKTQSKKRFYEKPSYGFGNLMSNVFGVMNFVGLAAAFGMSTWVTFISSYVLANALPRHQFGVVQSKIYPVYFKAMAWSIGLALLGHLLSHKGRLFSSKIEMFHTYCLLSSLLMDLANLFYVEPRATKVMFEKMRLEKEEGRGKQELTADPPGGATTEHRPVNGPSPLTTNGKDASAPSASSLPGVDPEVRNRVMKLNNRLKKLNTCSSILNILTLMALSCHLVHLGRRVMLVL</sequence>
<comment type="caution">
    <text evidence="9">The sequence shown here is derived from an EMBL/GenBank/DDBJ whole genome shotgun (WGS) entry which is preliminary data.</text>
</comment>
<evidence type="ECO:0000259" key="8">
    <source>
        <dbReference type="Pfam" id="PF13664"/>
    </source>
</evidence>
<feature type="transmembrane region" description="Helical" evidence="6">
    <location>
        <begin position="310"/>
        <end position="332"/>
    </location>
</feature>
<dbReference type="AlphaFoldDB" id="A0A978VAV3"/>
<feature type="transmembrane region" description="Helical" evidence="6">
    <location>
        <begin position="273"/>
        <end position="298"/>
    </location>
</feature>
<evidence type="ECO:0000256" key="6">
    <source>
        <dbReference type="SAM" id="Phobius"/>
    </source>
</evidence>
<keyword evidence="7" id="KW-0732">Signal</keyword>
<dbReference type="Pfam" id="PF13664">
    <property type="entry name" value="DUF4149"/>
    <property type="match status" value="1"/>
</dbReference>
<evidence type="ECO:0000256" key="4">
    <source>
        <dbReference type="ARBA" id="ARBA00023136"/>
    </source>
</evidence>
<dbReference type="Gene3D" id="1.10.287.700">
    <property type="entry name" value="Helix hairpin bin"/>
    <property type="match status" value="1"/>
</dbReference>
<evidence type="ECO:0000313" key="9">
    <source>
        <dbReference type="EMBL" id="KAH7525038.1"/>
    </source>
</evidence>
<protein>
    <recommendedName>
        <fullName evidence="8">TMEM205-like domain-containing protein</fullName>
    </recommendedName>
</protein>
<proteinExistence type="predicted"/>
<evidence type="ECO:0000313" key="10">
    <source>
        <dbReference type="Proteomes" id="UP000813462"/>
    </source>
</evidence>
<dbReference type="EMBL" id="JAEACU010000006">
    <property type="protein sequence ID" value="KAH7525038.1"/>
    <property type="molecule type" value="Genomic_DNA"/>
</dbReference>
<feature type="transmembrane region" description="Helical" evidence="6">
    <location>
        <begin position="344"/>
        <end position="364"/>
    </location>
</feature>
<feature type="region of interest" description="Disordered" evidence="5">
    <location>
        <begin position="382"/>
        <end position="430"/>
    </location>
</feature>
<name>A0A978VAV3_ZIZJJ</name>
<evidence type="ECO:0000256" key="3">
    <source>
        <dbReference type="ARBA" id="ARBA00022989"/>
    </source>
</evidence>
<accession>A0A978VAV3</accession>
<dbReference type="PANTHER" id="PTHR47652">
    <property type="entry name" value="MITOCHONDRIAL IMPORT INNER MEMBRANE TRANSLOCASE SUBUNIT TIM44"/>
    <property type="match status" value="1"/>
</dbReference>
<evidence type="ECO:0000256" key="2">
    <source>
        <dbReference type="ARBA" id="ARBA00022692"/>
    </source>
</evidence>
<reference evidence="9" key="1">
    <citation type="journal article" date="2021" name="Front. Plant Sci.">
        <title>Chromosome-Scale Genome Assembly for Chinese Sour Jujube and Insights Into Its Genome Evolution and Domestication Signature.</title>
        <authorList>
            <person name="Shen L.-Y."/>
            <person name="Luo H."/>
            <person name="Wang X.-L."/>
            <person name="Wang X.-M."/>
            <person name="Qiu X.-J."/>
            <person name="Liu H."/>
            <person name="Zhou S.-S."/>
            <person name="Jia K.-H."/>
            <person name="Nie S."/>
            <person name="Bao Y.-T."/>
            <person name="Zhang R.-G."/>
            <person name="Yun Q.-Z."/>
            <person name="Chai Y.-H."/>
            <person name="Lu J.-Y."/>
            <person name="Li Y."/>
            <person name="Zhao S.-W."/>
            <person name="Mao J.-F."/>
            <person name="Jia S.-G."/>
            <person name="Mao Y.-M."/>
        </authorList>
    </citation>
    <scope>NUCLEOTIDE SEQUENCE</scope>
    <source>
        <strain evidence="9">AT0</strain>
        <tissue evidence="9">Leaf</tissue>
    </source>
</reference>
<dbReference type="GO" id="GO:0016020">
    <property type="term" value="C:membrane"/>
    <property type="evidence" value="ECO:0007669"/>
    <property type="project" value="UniProtKB-SubCell"/>
</dbReference>
<gene>
    <name evidence="9" type="ORF">FEM48_Zijuj06G0182600</name>
</gene>
<feature type="signal peptide" evidence="7">
    <location>
        <begin position="1"/>
        <end position="21"/>
    </location>
</feature>
<dbReference type="InterPro" id="IPR025423">
    <property type="entry name" value="TMEM205-like"/>
</dbReference>